<dbReference type="OrthoDB" id="4093325at2759"/>
<protein>
    <recommendedName>
        <fullName evidence="4">Cell wall protein PhiA</fullName>
    </recommendedName>
</protein>
<dbReference type="Proteomes" id="UP000799438">
    <property type="component" value="Unassembled WGS sequence"/>
</dbReference>
<dbReference type="AlphaFoldDB" id="A0A6A6AWA4"/>
<keyword evidence="1" id="KW-0732">Signal</keyword>
<evidence type="ECO:0000313" key="3">
    <source>
        <dbReference type="Proteomes" id="UP000799438"/>
    </source>
</evidence>
<dbReference type="EMBL" id="ML995526">
    <property type="protein sequence ID" value="KAF2136282.1"/>
    <property type="molecule type" value="Genomic_DNA"/>
</dbReference>
<organism evidence="2 3">
    <name type="scientific">Aplosporella prunicola CBS 121167</name>
    <dbReference type="NCBI Taxonomy" id="1176127"/>
    <lineage>
        <taxon>Eukaryota</taxon>
        <taxon>Fungi</taxon>
        <taxon>Dikarya</taxon>
        <taxon>Ascomycota</taxon>
        <taxon>Pezizomycotina</taxon>
        <taxon>Dothideomycetes</taxon>
        <taxon>Dothideomycetes incertae sedis</taxon>
        <taxon>Botryosphaeriales</taxon>
        <taxon>Aplosporellaceae</taxon>
        <taxon>Aplosporella</taxon>
    </lineage>
</organism>
<evidence type="ECO:0000313" key="2">
    <source>
        <dbReference type="EMBL" id="KAF2136282.1"/>
    </source>
</evidence>
<sequence>MQFKSLAFAAAVATTAAAIEDGVPFGITAAASGTEVNSLAMQAAEERLWFNHGQNASCDKKTPDAAQFTLTQGRLYLYSTSATPQQVWVDPSAQGQGVFGYNTGAQPLPSGAQAAKFAVNADGKLQFGGKDMMACKLDGQNYGIWIGGFDNPDCIQFKAQTQEAAEPNSCSYTQKQKAE</sequence>
<proteinExistence type="predicted"/>
<feature type="chain" id="PRO_5025401846" description="Cell wall protein PhiA" evidence="1">
    <location>
        <begin position="19"/>
        <end position="179"/>
    </location>
</feature>
<accession>A0A6A6AWA4</accession>
<reference evidence="2" key="1">
    <citation type="journal article" date="2020" name="Stud. Mycol.">
        <title>101 Dothideomycetes genomes: a test case for predicting lifestyles and emergence of pathogens.</title>
        <authorList>
            <person name="Haridas S."/>
            <person name="Albert R."/>
            <person name="Binder M."/>
            <person name="Bloem J."/>
            <person name="Labutti K."/>
            <person name="Salamov A."/>
            <person name="Andreopoulos B."/>
            <person name="Baker S."/>
            <person name="Barry K."/>
            <person name="Bills G."/>
            <person name="Bluhm B."/>
            <person name="Cannon C."/>
            <person name="Castanera R."/>
            <person name="Culley D."/>
            <person name="Daum C."/>
            <person name="Ezra D."/>
            <person name="Gonzalez J."/>
            <person name="Henrissat B."/>
            <person name="Kuo A."/>
            <person name="Liang C."/>
            <person name="Lipzen A."/>
            <person name="Lutzoni F."/>
            <person name="Magnuson J."/>
            <person name="Mondo S."/>
            <person name="Nolan M."/>
            <person name="Ohm R."/>
            <person name="Pangilinan J."/>
            <person name="Park H.-J."/>
            <person name="Ramirez L."/>
            <person name="Alfaro M."/>
            <person name="Sun H."/>
            <person name="Tritt A."/>
            <person name="Yoshinaga Y."/>
            <person name="Zwiers L.-H."/>
            <person name="Turgeon B."/>
            <person name="Goodwin S."/>
            <person name="Spatafora J."/>
            <person name="Crous P."/>
            <person name="Grigoriev I."/>
        </authorList>
    </citation>
    <scope>NUCLEOTIDE SEQUENCE</scope>
    <source>
        <strain evidence="2">CBS 121167</strain>
    </source>
</reference>
<dbReference type="GeneID" id="54296941"/>
<gene>
    <name evidence="2" type="ORF">K452DRAFT_280208</name>
</gene>
<feature type="signal peptide" evidence="1">
    <location>
        <begin position="1"/>
        <end position="18"/>
    </location>
</feature>
<evidence type="ECO:0000256" key="1">
    <source>
        <dbReference type="SAM" id="SignalP"/>
    </source>
</evidence>
<name>A0A6A6AWA4_9PEZI</name>
<evidence type="ECO:0008006" key="4">
    <source>
        <dbReference type="Google" id="ProtNLM"/>
    </source>
</evidence>
<keyword evidence="3" id="KW-1185">Reference proteome</keyword>
<dbReference type="RefSeq" id="XP_033392000.1">
    <property type="nucleotide sequence ID" value="XM_033539445.1"/>
</dbReference>